<keyword evidence="1" id="KW-0449">Lipoprotein</keyword>
<evidence type="ECO:0000313" key="1">
    <source>
        <dbReference type="EMBL" id="EJW99076.1"/>
    </source>
</evidence>
<gene>
    <name evidence="1" type="ORF">EVA_12808</name>
</gene>
<accession>J9FVS4</accession>
<name>J9FVS4_9ZZZZ</name>
<comment type="caution">
    <text evidence="1">The sequence shown here is derived from an EMBL/GenBank/DDBJ whole genome shotgun (WGS) entry which is preliminary data.</text>
</comment>
<dbReference type="PROSITE" id="PS51257">
    <property type="entry name" value="PROKAR_LIPOPROTEIN"/>
    <property type="match status" value="1"/>
</dbReference>
<dbReference type="Pfam" id="PF14254">
    <property type="entry name" value="DUF4348"/>
    <property type="match status" value="1"/>
</dbReference>
<dbReference type="EMBL" id="AMCI01003974">
    <property type="protein sequence ID" value="EJW99076.1"/>
    <property type="molecule type" value="Genomic_DNA"/>
</dbReference>
<reference evidence="1" key="1">
    <citation type="journal article" date="2012" name="PLoS ONE">
        <title>Gene sets for utilization of primary and secondary nutrition supplies in the distal gut of endangered iberian lynx.</title>
        <authorList>
            <person name="Alcaide M."/>
            <person name="Messina E."/>
            <person name="Richter M."/>
            <person name="Bargiela R."/>
            <person name="Peplies J."/>
            <person name="Huws S.A."/>
            <person name="Newbold C.J."/>
            <person name="Golyshin P.N."/>
            <person name="Simon M.A."/>
            <person name="Lopez G."/>
            <person name="Yakimov M.M."/>
            <person name="Ferrer M."/>
        </authorList>
    </citation>
    <scope>NUCLEOTIDE SEQUENCE</scope>
</reference>
<proteinExistence type="predicted"/>
<sequence length="282" mass="32575">MRKLIAGVIALGLLLSCSNSNTKGGPFAVTNNGVDSASVAVDSILAEDLPEEPKPTQADEFFDDFIYNFASDDALQRRRIKFPLPYYKEERKLNIEEKHWKHDSLFTNDRIYTLLFDKEKDMDLVGDTSLTSVQVEWIYVKTQMLKRYYFERIKGTWILEAINYRPLAKDGNEDFVEFFSRFASDSLFQSSRIAQPLIFVTSDPDDDFSILETSLDLNQWFAFKPELPTVRLSNIRYGQQIDANSSTKILVLKGLGNGFSNILYFRRRAGKWKLYKFEDTSI</sequence>
<organism evidence="1">
    <name type="scientific">gut metagenome</name>
    <dbReference type="NCBI Taxonomy" id="749906"/>
    <lineage>
        <taxon>unclassified sequences</taxon>
        <taxon>metagenomes</taxon>
        <taxon>organismal metagenomes</taxon>
    </lineage>
</organism>
<dbReference type="InterPro" id="IPR025590">
    <property type="entry name" value="DUF4348"/>
</dbReference>
<protein>
    <submittedName>
        <fullName evidence="1">Lipoprotein</fullName>
    </submittedName>
</protein>
<dbReference type="AlphaFoldDB" id="J9FVS4"/>
<dbReference type="Gene3D" id="3.10.450.410">
    <property type="match status" value="1"/>
</dbReference>